<accession>A0A918XFC5</accession>
<dbReference type="AlphaFoldDB" id="A0A918XFC5"/>
<name>A0A918XFC5_9ACTN</name>
<dbReference type="Proteomes" id="UP000654947">
    <property type="component" value="Unassembled WGS sequence"/>
</dbReference>
<organism evidence="1 2">
    <name type="scientific">Nocardiopsis kunsanensis</name>
    <dbReference type="NCBI Taxonomy" id="141693"/>
    <lineage>
        <taxon>Bacteria</taxon>
        <taxon>Bacillati</taxon>
        <taxon>Actinomycetota</taxon>
        <taxon>Actinomycetes</taxon>
        <taxon>Streptosporangiales</taxon>
        <taxon>Nocardiopsidaceae</taxon>
        <taxon>Nocardiopsis</taxon>
    </lineage>
</organism>
<sequence>MIVSAWAGMAAARVRPPKAAKVAPAWSMRRALMLGECVKIILVRIVPTLESGSGGHVIHRRDGRKRDAKTRTRANVGCLRHGLGAVVRVMPGNG</sequence>
<comment type="caution">
    <text evidence="1">The sequence shown here is derived from an EMBL/GenBank/DDBJ whole genome shotgun (WGS) entry which is preliminary data.</text>
</comment>
<evidence type="ECO:0000313" key="2">
    <source>
        <dbReference type="Proteomes" id="UP000654947"/>
    </source>
</evidence>
<evidence type="ECO:0000313" key="1">
    <source>
        <dbReference type="EMBL" id="GHD29534.1"/>
    </source>
</evidence>
<dbReference type="EMBL" id="BMXL01000016">
    <property type="protein sequence ID" value="GHD29534.1"/>
    <property type="molecule type" value="Genomic_DNA"/>
</dbReference>
<keyword evidence="2" id="KW-1185">Reference proteome</keyword>
<reference evidence="1 2" key="1">
    <citation type="journal article" date="2014" name="Int. J. Syst. Evol. Microbiol.">
        <title>Complete genome sequence of Corynebacterium casei LMG S-19264T (=DSM 44701T), isolated from a smear-ripened cheese.</title>
        <authorList>
            <consortium name="US DOE Joint Genome Institute (JGI-PGF)"/>
            <person name="Walter F."/>
            <person name="Albersmeier A."/>
            <person name="Kalinowski J."/>
            <person name="Ruckert C."/>
        </authorList>
    </citation>
    <scope>NUCLEOTIDE SEQUENCE [LARGE SCALE GENOMIC DNA]</scope>
    <source>
        <strain evidence="1 2">KCTC 19473</strain>
    </source>
</reference>
<protein>
    <submittedName>
        <fullName evidence="1">Uncharacterized protein</fullName>
    </submittedName>
</protein>
<proteinExistence type="predicted"/>
<gene>
    <name evidence="1" type="ORF">GCM10007147_30600</name>
</gene>